<dbReference type="InterPro" id="IPR006214">
    <property type="entry name" value="Bax_inhibitor_1-related"/>
</dbReference>
<dbReference type="PROSITE" id="PS01243">
    <property type="entry name" value="BI1"/>
    <property type="match status" value="1"/>
</dbReference>
<evidence type="ECO:0000313" key="8">
    <source>
        <dbReference type="EMBL" id="MDP0587798.1"/>
    </source>
</evidence>
<evidence type="ECO:0000256" key="1">
    <source>
        <dbReference type="ARBA" id="ARBA00004651"/>
    </source>
</evidence>
<reference evidence="8 9" key="1">
    <citation type="journal article" date="2023" name="bioRxiv">
        <title>An intranuclear bacterial parasite of deep-sea mussels expresses apoptosis inhibitors acquired from its host.</title>
        <authorList>
            <person name="Gonzalez Porras M.A."/>
            <person name="Assie A."/>
            <person name="Tietjen M."/>
            <person name="Violette M."/>
            <person name="Kleiner M."/>
            <person name="Gruber-Vodicka H."/>
            <person name="Dubilier N."/>
            <person name="Leisch N."/>
        </authorList>
    </citation>
    <scope>NUCLEOTIDE SEQUENCE [LARGE SCALE GENOMIC DNA]</scope>
    <source>
        <strain evidence="8">IAP13</strain>
    </source>
</reference>
<evidence type="ECO:0000256" key="5">
    <source>
        <dbReference type="ARBA" id="ARBA00022989"/>
    </source>
</evidence>
<dbReference type="Proteomes" id="UP001178148">
    <property type="component" value="Unassembled WGS sequence"/>
</dbReference>
<gene>
    <name evidence="8" type="ORF">QS748_00740</name>
</gene>
<evidence type="ECO:0000256" key="7">
    <source>
        <dbReference type="RuleBase" id="RU004379"/>
    </source>
</evidence>
<feature type="transmembrane region" description="Helical" evidence="7">
    <location>
        <begin position="53"/>
        <end position="69"/>
    </location>
</feature>
<keyword evidence="4 7" id="KW-0812">Transmembrane</keyword>
<dbReference type="InterPro" id="IPR006213">
    <property type="entry name" value="Bax_inhbtr1_CS"/>
</dbReference>
<feature type="transmembrane region" description="Helical" evidence="7">
    <location>
        <begin position="202"/>
        <end position="221"/>
    </location>
</feature>
<keyword evidence="3" id="KW-1003">Cell membrane</keyword>
<evidence type="ECO:0000256" key="4">
    <source>
        <dbReference type="ARBA" id="ARBA00022692"/>
    </source>
</evidence>
<proteinExistence type="inferred from homology"/>
<dbReference type="PANTHER" id="PTHR23291:SF115">
    <property type="entry name" value="MODULATOR OF FTSH PROTEASE YCCA"/>
    <property type="match status" value="1"/>
</dbReference>
<keyword evidence="9" id="KW-1185">Reference proteome</keyword>
<comment type="subcellular location">
    <subcellularLocation>
        <location evidence="1">Cell membrane</location>
        <topology evidence="1">Multi-pass membrane protein</topology>
    </subcellularLocation>
</comment>
<dbReference type="CDD" id="cd10433">
    <property type="entry name" value="YccA_like"/>
    <property type="match status" value="1"/>
</dbReference>
<protein>
    <submittedName>
        <fullName evidence="8">Bax inhibitor-1/YccA family protein</fullName>
    </submittedName>
</protein>
<evidence type="ECO:0000256" key="3">
    <source>
        <dbReference type="ARBA" id="ARBA00022475"/>
    </source>
</evidence>
<evidence type="ECO:0000256" key="2">
    <source>
        <dbReference type="ARBA" id="ARBA00010350"/>
    </source>
</evidence>
<comment type="similarity">
    <text evidence="2 7">Belongs to the BI1 family.</text>
</comment>
<dbReference type="PANTHER" id="PTHR23291">
    <property type="entry name" value="BAX INHIBITOR-RELATED"/>
    <property type="match status" value="1"/>
</dbReference>
<dbReference type="AlphaFoldDB" id="A0AA90NJF5"/>
<dbReference type="GO" id="GO:0005886">
    <property type="term" value="C:plasma membrane"/>
    <property type="evidence" value="ECO:0007669"/>
    <property type="project" value="UniProtKB-SubCell"/>
</dbReference>
<evidence type="ECO:0000313" key="9">
    <source>
        <dbReference type="Proteomes" id="UP001178148"/>
    </source>
</evidence>
<accession>A0AA90NJF5</accession>
<feature type="transmembrane region" description="Helical" evidence="7">
    <location>
        <begin position="109"/>
        <end position="130"/>
    </location>
</feature>
<dbReference type="EMBL" id="JASXSV010000001">
    <property type="protein sequence ID" value="MDP0587798.1"/>
    <property type="molecule type" value="Genomic_DNA"/>
</dbReference>
<sequence length="224" mass="23669">MERRSALTTTHSEPGVDIEVHKLLRNTYMLLAMTLLFSAATAGVAMALNISQMTGLVLSLIGFGLLFVVNKTADSEKGIIAVFAFTGVLGAALGPMLNHYLGLSGGPQLIMQALGGTALVFFSLSTYVLTTRKDFSFLGGFLFVGLIVALVAGIALMFFHAPAAQMALSAGIVLLMSGFILFDTSRIINGGETNYIRATVSLYLDIYNLFTALLSLLGLAGSDD</sequence>
<organism evidence="8 9">
    <name type="scientific">Candidatus Endonucleibacter bathymodioli</name>
    <dbReference type="NCBI Taxonomy" id="539814"/>
    <lineage>
        <taxon>Bacteria</taxon>
        <taxon>Pseudomonadati</taxon>
        <taxon>Pseudomonadota</taxon>
        <taxon>Gammaproteobacteria</taxon>
        <taxon>Oceanospirillales</taxon>
        <taxon>Endozoicomonadaceae</taxon>
        <taxon>Candidatus Endonucleibacter</taxon>
    </lineage>
</organism>
<evidence type="ECO:0000256" key="6">
    <source>
        <dbReference type="ARBA" id="ARBA00023136"/>
    </source>
</evidence>
<feature type="transmembrane region" description="Helical" evidence="7">
    <location>
        <begin position="78"/>
        <end position="97"/>
    </location>
</feature>
<keyword evidence="6 7" id="KW-0472">Membrane</keyword>
<comment type="caution">
    <text evidence="8">The sequence shown here is derived from an EMBL/GenBank/DDBJ whole genome shotgun (WGS) entry which is preliminary data.</text>
</comment>
<keyword evidence="5 7" id="KW-1133">Transmembrane helix</keyword>
<name>A0AA90NJF5_9GAMM</name>
<dbReference type="Pfam" id="PF01027">
    <property type="entry name" value="Bax1-I"/>
    <property type="match status" value="1"/>
</dbReference>
<feature type="transmembrane region" description="Helical" evidence="7">
    <location>
        <begin position="137"/>
        <end position="158"/>
    </location>
</feature>
<feature type="transmembrane region" description="Helical" evidence="7">
    <location>
        <begin position="164"/>
        <end position="182"/>
    </location>
</feature>
<feature type="transmembrane region" description="Helical" evidence="7">
    <location>
        <begin position="28"/>
        <end position="47"/>
    </location>
</feature>